<dbReference type="InterPro" id="IPR006915">
    <property type="entry name" value="DUF637_hemagglutn_put"/>
</dbReference>
<dbReference type="Proteomes" id="UP001222434">
    <property type="component" value="Unassembled WGS sequence"/>
</dbReference>
<reference evidence="4" key="2">
    <citation type="journal article" date="2022" name="J. Evol. Biol.">
        <title>Pre- and post-association barriers to host switching in sympatric mutualists.</title>
        <authorList>
            <person name="Dinges Z.M."/>
            <person name="Phillips R.K."/>
            <person name="Lively C.M."/>
            <person name="Bashey F."/>
        </authorList>
    </citation>
    <scope>NUCLEOTIDE SEQUENCE</scope>
    <source>
        <strain evidence="4">MC_266_E_2016</strain>
    </source>
</reference>
<evidence type="ECO:0000313" key="5">
    <source>
        <dbReference type="Proteomes" id="UP001222434"/>
    </source>
</evidence>
<comment type="caution">
    <text evidence="4">The sequence shown here is derived from an EMBL/GenBank/DDBJ whole genome shotgun (WGS) entry which is preliminary data.</text>
</comment>
<evidence type="ECO:0000259" key="3">
    <source>
        <dbReference type="Pfam" id="PF13930"/>
    </source>
</evidence>
<feature type="domain" description="Type VII secretion system protein EssD-like" evidence="3">
    <location>
        <begin position="1048"/>
        <end position="1171"/>
    </location>
</feature>
<gene>
    <name evidence="4" type="ORF">KKJ01_17445</name>
</gene>
<protein>
    <submittedName>
        <fullName evidence="4">DUF637 domain-containing protein</fullName>
    </submittedName>
</protein>
<feature type="domain" description="DUF637" evidence="2">
    <location>
        <begin position="648"/>
        <end position="821"/>
    </location>
</feature>
<dbReference type="Pfam" id="PF13930">
    <property type="entry name" value="Endonuclea_NS_2"/>
    <property type="match status" value="1"/>
</dbReference>
<dbReference type="Gene3D" id="3.40.570.10">
    <property type="entry name" value="Extracellular Endonuclease, subunit A"/>
    <property type="match status" value="1"/>
</dbReference>
<evidence type="ECO:0000313" key="4">
    <source>
        <dbReference type="EMBL" id="MDE1479954.1"/>
    </source>
</evidence>
<keyword evidence="1" id="KW-0175">Coiled coil</keyword>
<accession>A0AAJ1JAF8</accession>
<dbReference type="RefSeq" id="WP_274713434.1">
    <property type="nucleotide sequence ID" value="NZ_JAILSO010000086.1"/>
</dbReference>
<feature type="coiled-coil region" evidence="1">
    <location>
        <begin position="248"/>
        <end position="275"/>
    </location>
</feature>
<dbReference type="InterPro" id="IPR044927">
    <property type="entry name" value="Endonuclea_NS_2"/>
</dbReference>
<evidence type="ECO:0000259" key="2">
    <source>
        <dbReference type="Pfam" id="PF04830"/>
    </source>
</evidence>
<dbReference type="AlphaFoldDB" id="A0AAJ1JAF8"/>
<dbReference type="Pfam" id="PF04830">
    <property type="entry name" value="DUF637"/>
    <property type="match status" value="1"/>
</dbReference>
<proteinExistence type="predicted"/>
<dbReference type="InterPro" id="IPR044929">
    <property type="entry name" value="DNA/RNA_non-sp_Endonuclease_sf"/>
</dbReference>
<feature type="coiled-coil region" evidence="1">
    <location>
        <begin position="327"/>
        <end position="379"/>
    </location>
</feature>
<sequence length="1188" mass="126794">MEAVSQFIVLSTITKVQIISLINLINSGGNLFLNRVNLEADKDIDIYSGYNLNQYIKEIEPKNFRVSTVTKAPKLQTHIKSGNNLLINAQHDITLEGLEISTKGSTNLLARNSINLLGIPYFFDNNGLEVLTDLVPIDHLPNNNISTTIKSNKDINLISGGEILTEGSKLSADGNIMASSEGNMNFESLAIYKNDSNNGYRTEKIINDVSELTAGGILKLVTNGSILFEATKLTAKGLGAVWKDPIQLSDWSNSLISIENKIKEAEQKIYIKQQNRAPLQNKSDELNVQIKHFEGAVENHRKFLSSMPIPADVISKSLATMVPFKKLNKYKEELTPITNELNQIDNEINSLNNTLTAAKNQLTKNIQELKNKGIDETKQQADIDAHNHAEAMRIGTIDVAAKGGYLYAKAQGNSEKREITRKSSSGGFFGSAKTTTEISQKTGHDVSEFIAAGNITMLSHDDSTYEASKIEAGKNIRLISTHGSVNFNAMPNTSFEQITSNSKGFFIKQSNSGHNNTTWLLPSISAGSLFTVDANSGINADIKIQKSQSLKTALNMLGENPETAWLKNLNNRHDVKWNEVQDAYENWDYSNQQLSPVASAVIAVAIAVVTAGSGLAVAAGASAASTATGVGTATAATATTTGAVVSGATIAGMSSLASKAAVTLINNQGNLSKTFRELGNSDTVKSTITSMAIGGALSGFDQAMGWTAAKDGANAAASSTNSNVPLLSKGADWSKVAQRVAGQSIISSSLTTSINGGSFKDNFATALLSNVGNQINAEGANVIGDYGKALDIPGKAVSHAAVSAIAAHIGGGDARGAAAGALAAELGAVTLAKTFNDPAQILAGGKIIGGIAGAFATNSAEGVNSGANASEIVLEYNFFAHELIELDNAIKAAKKKGEDTAPIFERTSSKLAGKRESLKAECQANPTMCAVTLSEYANQALQSVEDLSGRLYFDNSVIAFTHEESAKDSAVIDNYTNGTGQALEYVLNGAKFLSGEDTKLSMTGKSIRTRNHNQQANQLGSSPTAPKVIVVDSGKKRAWEKQMNNPEPNALYHVDGNKIYHTDSLSRPISVEASLTLSSNDRNYYQQRRVGHQGNAGDDGGHLIGTIFNGPGEKLNMVPMESSLNRYGSWRNMERTWADALKTGKTVDVKIQPRYSDNSARPSSFDVSYTVGKDRQIELNIKNIAEGK</sequence>
<name>A0AAJ1JAF8_XENBV</name>
<organism evidence="4 5">
    <name type="scientific">Xenorhabdus bovienii</name>
    <name type="common">Xenorhabdus nematophila subsp. bovienii</name>
    <dbReference type="NCBI Taxonomy" id="40576"/>
    <lineage>
        <taxon>Bacteria</taxon>
        <taxon>Pseudomonadati</taxon>
        <taxon>Pseudomonadota</taxon>
        <taxon>Gammaproteobacteria</taxon>
        <taxon>Enterobacterales</taxon>
        <taxon>Morganellaceae</taxon>
        <taxon>Xenorhabdus</taxon>
    </lineage>
</organism>
<reference evidence="4" key="1">
    <citation type="submission" date="2021-08" db="EMBL/GenBank/DDBJ databases">
        <authorList>
            <person name="Papudeshi B."/>
            <person name="Bashey-Visser F."/>
        </authorList>
    </citation>
    <scope>NUCLEOTIDE SEQUENCE</scope>
    <source>
        <strain evidence="4">MC_266_E_2016</strain>
    </source>
</reference>
<dbReference type="EMBL" id="JAILSO010000086">
    <property type="protein sequence ID" value="MDE1479954.1"/>
    <property type="molecule type" value="Genomic_DNA"/>
</dbReference>
<evidence type="ECO:0000256" key="1">
    <source>
        <dbReference type="SAM" id="Coils"/>
    </source>
</evidence>